<dbReference type="InterPro" id="IPR000182">
    <property type="entry name" value="GNAT_dom"/>
</dbReference>
<evidence type="ECO:0000259" key="1">
    <source>
        <dbReference type="PROSITE" id="PS51186"/>
    </source>
</evidence>
<accession>A0A3N3ZNU8</accession>
<dbReference type="EMBL" id="RKMF01000019">
    <property type="protein sequence ID" value="ROZ61679.1"/>
    <property type="molecule type" value="Genomic_DNA"/>
</dbReference>
<dbReference type="Pfam" id="PF00583">
    <property type="entry name" value="Acetyltransf_1"/>
    <property type="match status" value="1"/>
</dbReference>
<sequence length="177" mass="18544">MWIIRPESPTDVPQVRSVVTDAFPTPDEADLVDALREDPAWIPDFSLVAVAEPESPGGSDGHPSETVLGHVLLTRCHIGEVPALALAPVAVAQAEQRRGAGSALVRAALEAARAARGNAVVVVGHPEYYPRFGFHRASVDGITVPCDAPDEAVMVTGLNPAESLPPGQVRYAAAFGL</sequence>
<dbReference type="RefSeq" id="WP_123826588.1">
    <property type="nucleotide sequence ID" value="NZ_RKMF01000019.1"/>
</dbReference>
<dbReference type="GO" id="GO:0016747">
    <property type="term" value="F:acyltransferase activity, transferring groups other than amino-acyl groups"/>
    <property type="evidence" value="ECO:0007669"/>
    <property type="project" value="InterPro"/>
</dbReference>
<dbReference type="InterPro" id="IPR016181">
    <property type="entry name" value="Acyl_CoA_acyltransferase"/>
</dbReference>
<reference evidence="2 3" key="1">
    <citation type="submission" date="2018-10" db="EMBL/GenBank/DDBJ databases">
        <title>Kocuria sp. M5W7-7, whole genome shotgun sequence.</title>
        <authorList>
            <person name="Tuo L."/>
        </authorList>
    </citation>
    <scope>NUCLEOTIDE SEQUENCE [LARGE SCALE GENOMIC DNA]</scope>
    <source>
        <strain evidence="2 3">M5W7-7</strain>
    </source>
</reference>
<dbReference type="Proteomes" id="UP000270616">
    <property type="component" value="Unassembled WGS sequence"/>
</dbReference>
<gene>
    <name evidence="2" type="ORF">EDL96_12600</name>
</gene>
<dbReference type="SUPFAM" id="SSF55729">
    <property type="entry name" value="Acyl-CoA N-acyltransferases (Nat)"/>
    <property type="match status" value="1"/>
</dbReference>
<proteinExistence type="predicted"/>
<evidence type="ECO:0000313" key="3">
    <source>
        <dbReference type="Proteomes" id="UP000270616"/>
    </source>
</evidence>
<keyword evidence="3" id="KW-1185">Reference proteome</keyword>
<dbReference type="AlphaFoldDB" id="A0A3N3ZNU8"/>
<name>A0A3N3ZNU8_9MICC</name>
<protein>
    <submittedName>
        <fullName evidence="2">N-acetyltransferase</fullName>
    </submittedName>
</protein>
<dbReference type="PROSITE" id="PS51186">
    <property type="entry name" value="GNAT"/>
    <property type="match status" value="1"/>
</dbReference>
<keyword evidence="2" id="KW-0808">Transferase</keyword>
<dbReference type="OrthoDB" id="9797178at2"/>
<comment type="caution">
    <text evidence="2">The sequence shown here is derived from an EMBL/GenBank/DDBJ whole genome shotgun (WGS) entry which is preliminary data.</text>
</comment>
<evidence type="ECO:0000313" key="2">
    <source>
        <dbReference type="EMBL" id="ROZ61679.1"/>
    </source>
</evidence>
<dbReference type="Gene3D" id="3.40.630.30">
    <property type="match status" value="1"/>
</dbReference>
<feature type="domain" description="N-acetyltransferase" evidence="1">
    <location>
        <begin position="2"/>
        <end position="159"/>
    </location>
</feature>
<organism evidence="2 3">
    <name type="scientific">Kocuria soli</name>
    <dbReference type="NCBI Taxonomy" id="2485125"/>
    <lineage>
        <taxon>Bacteria</taxon>
        <taxon>Bacillati</taxon>
        <taxon>Actinomycetota</taxon>
        <taxon>Actinomycetes</taxon>
        <taxon>Micrococcales</taxon>
        <taxon>Micrococcaceae</taxon>
        <taxon>Kocuria</taxon>
    </lineage>
</organism>